<evidence type="ECO:0000313" key="4">
    <source>
        <dbReference type="Proteomes" id="UP000824260"/>
    </source>
</evidence>
<dbReference type="Pfam" id="PF13443">
    <property type="entry name" value="HTH_26"/>
    <property type="match status" value="1"/>
</dbReference>
<feature type="domain" description="HTH cro/C1-type" evidence="2">
    <location>
        <begin position="3"/>
        <end position="51"/>
    </location>
</feature>
<organism evidence="3 4">
    <name type="scientific">Candidatus Pullichristensenella stercorigallinarum</name>
    <dbReference type="NCBI Taxonomy" id="2840909"/>
    <lineage>
        <taxon>Bacteria</taxon>
        <taxon>Bacillati</taxon>
        <taxon>Bacillota</taxon>
        <taxon>Clostridia</taxon>
        <taxon>Candidatus Pullichristensenella</taxon>
    </lineage>
</organism>
<evidence type="ECO:0000259" key="2">
    <source>
        <dbReference type="PROSITE" id="PS50943"/>
    </source>
</evidence>
<dbReference type="GO" id="GO:0003677">
    <property type="term" value="F:DNA binding"/>
    <property type="evidence" value="ECO:0007669"/>
    <property type="project" value="UniProtKB-KW"/>
</dbReference>
<keyword evidence="1" id="KW-0238">DNA-binding</keyword>
<proteinExistence type="predicted"/>
<dbReference type="PANTHER" id="PTHR46797">
    <property type="entry name" value="HTH-TYPE TRANSCRIPTIONAL REGULATOR"/>
    <property type="match status" value="1"/>
</dbReference>
<evidence type="ECO:0000313" key="3">
    <source>
        <dbReference type="EMBL" id="HIQ83207.1"/>
    </source>
</evidence>
<dbReference type="PANTHER" id="PTHR46797:SF1">
    <property type="entry name" value="METHYLPHOSPHONATE SYNTHASE"/>
    <property type="match status" value="1"/>
</dbReference>
<dbReference type="AlphaFoldDB" id="A0A9D0ZN00"/>
<dbReference type="Gene3D" id="1.10.260.40">
    <property type="entry name" value="lambda repressor-like DNA-binding domains"/>
    <property type="match status" value="1"/>
</dbReference>
<dbReference type="GO" id="GO:0003700">
    <property type="term" value="F:DNA-binding transcription factor activity"/>
    <property type="evidence" value="ECO:0007669"/>
    <property type="project" value="TreeGrafter"/>
</dbReference>
<gene>
    <name evidence="3" type="ORF">IAA52_08915</name>
</gene>
<accession>A0A9D0ZN00</accession>
<dbReference type="CDD" id="cd00093">
    <property type="entry name" value="HTH_XRE"/>
    <property type="match status" value="1"/>
</dbReference>
<dbReference type="InterPro" id="IPR050807">
    <property type="entry name" value="TransReg_Diox_bact_type"/>
</dbReference>
<comment type="caution">
    <text evidence="3">The sequence shown here is derived from an EMBL/GenBank/DDBJ whole genome shotgun (WGS) entry which is preliminary data.</text>
</comment>
<protein>
    <submittedName>
        <fullName evidence="3">Helix-turn-helix transcriptional regulator</fullName>
    </submittedName>
</protein>
<reference evidence="3" key="1">
    <citation type="submission" date="2020-10" db="EMBL/GenBank/DDBJ databases">
        <authorList>
            <person name="Gilroy R."/>
        </authorList>
    </citation>
    <scope>NUCLEOTIDE SEQUENCE</scope>
    <source>
        <strain evidence="3">ChiSjej6B24-2974</strain>
    </source>
</reference>
<dbReference type="PROSITE" id="PS50943">
    <property type="entry name" value="HTH_CROC1"/>
    <property type="match status" value="1"/>
</dbReference>
<dbReference type="InterPro" id="IPR010982">
    <property type="entry name" value="Lambda_DNA-bd_dom_sf"/>
</dbReference>
<dbReference type="SMART" id="SM00530">
    <property type="entry name" value="HTH_XRE"/>
    <property type="match status" value="1"/>
</dbReference>
<dbReference type="EMBL" id="DVFZ01000089">
    <property type="protein sequence ID" value="HIQ83207.1"/>
    <property type="molecule type" value="Genomic_DNA"/>
</dbReference>
<dbReference type="InterPro" id="IPR001387">
    <property type="entry name" value="Cro/C1-type_HTH"/>
</dbReference>
<dbReference type="Proteomes" id="UP000824260">
    <property type="component" value="Unassembled WGS sequence"/>
</dbReference>
<name>A0A9D0ZN00_9FIRM</name>
<dbReference type="GO" id="GO:0005829">
    <property type="term" value="C:cytosol"/>
    <property type="evidence" value="ECO:0007669"/>
    <property type="project" value="TreeGrafter"/>
</dbReference>
<sequence length="91" mass="10669">MRERGWTIYELAKRSSLSPTTISNMYRRNTQPSIPSLEAMCRAFGITMSQFFLEDGEAEALPDEQRELLRRWAPLSPEQKELIFALMQNMR</sequence>
<dbReference type="SUPFAM" id="SSF47413">
    <property type="entry name" value="lambda repressor-like DNA-binding domains"/>
    <property type="match status" value="1"/>
</dbReference>
<reference evidence="3" key="2">
    <citation type="journal article" date="2021" name="PeerJ">
        <title>Extensive microbial diversity within the chicken gut microbiome revealed by metagenomics and culture.</title>
        <authorList>
            <person name="Gilroy R."/>
            <person name="Ravi A."/>
            <person name="Getino M."/>
            <person name="Pursley I."/>
            <person name="Horton D.L."/>
            <person name="Alikhan N.F."/>
            <person name="Baker D."/>
            <person name="Gharbi K."/>
            <person name="Hall N."/>
            <person name="Watson M."/>
            <person name="Adriaenssens E.M."/>
            <person name="Foster-Nyarko E."/>
            <person name="Jarju S."/>
            <person name="Secka A."/>
            <person name="Antonio M."/>
            <person name="Oren A."/>
            <person name="Chaudhuri R.R."/>
            <person name="La Ragione R."/>
            <person name="Hildebrand F."/>
            <person name="Pallen M.J."/>
        </authorList>
    </citation>
    <scope>NUCLEOTIDE SEQUENCE</scope>
    <source>
        <strain evidence="3">ChiSjej6B24-2974</strain>
    </source>
</reference>
<evidence type="ECO:0000256" key="1">
    <source>
        <dbReference type="ARBA" id="ARBA00023125"/>
    </source>
</evidence>